<keyword evidence="4" id="KW-0560">Oxidoreductase</keyword>
<dbReference type="Pfam" id="PF01565">
    <property type="entry name" value="FAD_binding_4"/>
    <property type="match status" value="1"/>
</dbReference>
<dbReference type="KEGG" id="glz:GLAREA_10798"/>
<dbReference type="InterPro" id="IPR050416">
    <property type="entry name" value="FAD-linked_Oxidoreductase"/>
</dbReference>
<dbReference type="Proteomes" id="UP000016922">
    <property type="component" value="Unassembled WGS sequence"/>
</dbReference>
<feature type="domain" description="FAD-binding PCMH-type" evidence="5">
    <location>
        <begin position="52"/>
        <end position="223"/>
    </location>
</feature>
<organism evidence="6 7">
    <name type="scientific">Glarea lozoyensis (strain ATCC 20868 / MF5171)</name>
    <dbReference type="NCBI Taxonomy" id="1116229"/>
    <lineage>
        <taxon>Eukaryota</taxon>
        <taxon>Fungi</taxon>
        <taxon>Dikarya</taxon>
        <taxon>Ascomycota</taxon>
        <taxon>Pezizomycotina</taxon>
        <taxon>Leotiomycetes</taxon>
        <taxon>Helotiales</taxon>
        <taxon>Helotiaceae</taxon>
        <taxon>Glarea</taxon>
    </lineage>
</organism>
<dbReference type="Gene3D" id="3.30.465.10">
    <property type="match status" value="1"/>
</dbReference>
<dbReference type="eggNOG" id="KOG1231">
    <property type="taxonomic scope" value="Eukaryota"/>
</dbReference>
<evidence type="ECO:0000259" key="5">
    <source>
        <dbReference type="PROSITE" id="PS51387"/>
    </source>
</evidence>
<name>S3D9D9_GLAL2</name>
<dbReference type="RefSeq" id="XP_008078089.1">
    <property type="nucleotide sequence ID" value="XM_008079898.1"/>
</dbReference>
<dbReference type="InterPro" id="IPR036318">
    <property type="entry name" value="FAD-bd_PCMH-like_sf"/>
</dbReference>
<dbReference type="SUPFAM" id="SSF56176">
    <property type="entry name" value="FAD-binding/transporter-associated domain-like"/>
    <property type="match status" value="1"/>
</dbReference>
<keyword evidence="2" id="KW-0285">Flavoprotein</keyword>
<dbReference type="InterPro" id="IPR016169">
    <property type="entry name" value="FAD-bd_PCMH_sub2"/>
</dbReference>
<dbReference type="InterPro" id="IPR006094">
    <property type="entry name" value="Oxid_FAD_bind_N"/>
</dbReference>
<evidence type="ECO:0000256" key="4">
    <source>
        <dbReference type="ARBA" id="ARBA00023002"/>
    </source>
</evidence>
<evidence type="ECO:0000313" key="6">
    <source>
        <dbReference type="EMBL" id="EPE35102.1"/>
    </source>
</evidence>
<dbReference type="GeneID" id="19469843"/>
<reference evidence="6 7" key="1">
    <citation type="journal article" date="2013" name="BMC Genomics">
        <title>Genomics-driven discovery of the pneumocandin biosynthetic gene cluster in the fungus Glarea lozoyensis.</title>
        <authorList>
            <person name="Chen L."/>
            <person name="Yue Q."/>
            <person name="Zhang X."/>
            <person name="Xiang M."/>
            <person name="Wang C."/>
            <person name="Li S."/>
            <person name="Che Y."/>
            <person name="Ortiz-Lopez F.J."/>
            <person name="Bills G.F."/>
            <person name="Liu X."/>
            <person name="An Z."/>
        </authorList>
    </citation>
    <scope>NUCLEOTIDE SEQUENCE [LARGE SCALE GENOMIC DNA]</scope>
    <source>
        <strain evidence="7">ATCC 20868 / MF5171</strain>
    </source>
</reference>
<evidence type="ECO:0000256" key="3">
    <source>
        <dbReference type="ARBA" id="ARBA00022827"/>
    </source>
</evidence>
<dbReference type="AlphaFoldDB" id="S3D9D9"/>
<dbReference type="GO" id="GO:0071949">
    <property type="term" value="F:FAD binding"/>
    <property type="evidence" value="ECO:0007669"/>
    <property type="project" value="InterPro"/>
</dbReference>
<sequence length="510" mass="55016">MPHISTPLGSTALAACANIRSAVQADVYSLPAAILSPEYLYAKTHYWSAANADRTPACVVFPTTAKEVSEIVQVLLGFPDVPFAIKSGGHNSNTGFASTDGGVLISFKNWNTTTLSDDGEVANVPPGARWVKVMTDLEPHGKAVVGGRIGDVGVGLLLGGGLSFLSTSYGMAADTVVEYEVVLANATIINANAKNNSDIFWALKGGGNQFGIVTKYTMKAITLGQVWGGVRIYSAIYAKQLLEATQHWTENFNDPKGSIIVTGDIAADSVVDIFVVFLFYAEPSPPVGVFDKFNSIPWISDTTRTQSFSSLLDGNSQLSSIYGLRWFVRGATVPNLPGQNGTDLYISAYNLFKSYLTNQGLERLNQLGFVFSLAFQPFPYVIPAAGLIQNPGGTPMNLDAANGDKMLLQYSISWPTNISDAKALEIISAQTPLLETLLDTEFAGQKSSHYVEGSDNTDDGNSWVFFNDAMYDQNPLQSYGGDSYNRLKVIQRRADPLGFFPSRTGGFKYI</sequence>
<evidence type="ECO:0000313" key="7">
    <source>
        <dbReference type="Proteomes" id="UP000016922"/>
    </source>
</evidence>
<keyword evidence="3" id="KW-0274">FAD</keyword>
<accession>S3D9D9</accession>
<dbReference type="OrthoDB" id="2151789at2759"/>
<proteinExistence type="inferred from homology"/>
<dbReference type="PANTHER" id="PTHR42973">
    <property type="entry name" value="BINDING OXIDOREDUCTASE, PUTATIVE (AFU_ORTHOLOGUE AFUA_1G17690)-RELATED"/>
    <property type="match status" value="1"/>
</dbReference>
<comment type="similarity">
    <text evidence="1">Belongs to the oxygen-dependent FAD-linked oxidoreductase family.</text>
</comment>
<protein>
    <submittedName>
        <fullName evidence="6">FAD-binding protein</fullName>
    </submittedName>
</protein>
<dbReference type="OMA" id="KPACMFF"/>
<dbReference type="EMBL" id="KE145355">
    <property type="protein sequence ID" value="EPE35102.1"/>
    <property type="molecule type" value="Genomic_DNA"/>
</dbReference>
<gene>
    <name evidence="6" type="ORF">GLAREA_10798</name>
</gene>
<dbReference type="InterPro" id="IPR016166">
    <property type="entry name" value="FAD-bd_PCMH"/>
</dbReference>
<dbReference type="PANTHER" id="PTHR42973:SF13">
    <property type="entry name" value="FAD-BINDING PCMH-TYPE DOMAIN-CONTAINING PROTEIN"/>
    <property type="match status" value="1"/>
</dbReference>
<evidence type="ECO:0000256" key="2">
    <source>
        <dbReference type="ARBA" id="ARBA00022630"/>
    </source>
</evidence>
<dbReference type="GO" id="GO:0016491">
    <property type="term" value="F:oxidoreductase activity"/>
    <property type="evidence" value="ECO:0007669"/>
    <property type="project" value="UniProtKB-KW"/>
</dbReference>
<dbReference type="HOGENOM" id="CLU_018354_1_2_1"/>
<dbReference type="PROSITE" id="PS51387">
    <property type="entry name" value="FAD_PCMH"/>
    <property type="match status" value="1"/>
</dbReference>
<keyword evidence="7" id="KW-1185">Reference proteome</keyword>
<evidence type="ECO:0000256" key="1">
    <source>
        <dbReference type="ARBA" id="ARBA00005466"/>
    </source>
</evidence>